<dbReference type="AlphaFoldDB" id="A0A409WJX5"/>
<evidence type="ECO:0000259" key="17">
    <source>
        <dbReference type="Pfam" id="PF01926"/>
    </source>
</evidence>
<evidence type="ECO:0000256" key="13">
    <source>
        <dbReference type="ARBA" id="ARBA00022989"/>
    </source>
</evidence>
<dbReference type="GO" id="GO:0016787">
    <property type="term" value="F:hydrolase activity"/>
    <property type="evidence" value="ECO:0007669"/>
    <property type="project" value="UniProtKB-KW"/>
</dbReference>
<evidence type="ECO:0000256" key="2">
    <source>
        <dbReference type="ARBA" id="ARBA00004167"/>
    </source>
</evidence>
<dbReference type="SUPFAM" id="SSF52540">
    <property type="entry name" value="P-loop containing nucleoside triphosphate hydrolases"/>
    <property type="match status" value="5"/>
</dbReference>
<evidence type="ECO:0000256" key="8">
    <source>
        <dbReference type="ARBA" id="ARBA00022741"/>
    </source>
</evidence>
<evidence type="ECO:0000256" key="11">
    <source>
        <dbReference type="ARBA" id="ARBA00022842"/>
    </source>
</evidence>
<comment type="caution">
    <text evidence="19">The sequence shown here is derived from an EMBL/GenBank/DDBJ whole genome shotgun (WGS) entry which is preliminary data.</text>
</comment>
<dbReference type="GO" id="GO:0016020">
    <property type="term" value="C:membrane"/>
    <property type="evidence" value="ECO:0007669"/>
    <property type="project" value="UniProtKB-SubCell"/>
</dbReference>
<feature type="domain" description="AIG1-type G" evidence="18">
    <location>
        <begin position="794"/>
        <end position="937"/>
    </location>
</feature>
<keyword evidence="5" id="KW-0934">Plastid</keyword>
<dbReference type="OrthoDB" id="8954335at2759"/>
<dbReference type="InterPro" id="IPR027417">
    <property type="entry name" value="P-loop_NTPase"/>
</dbReference>
<evidence type="ECO:0008006" key="21">
    <source>
        <dbReference type="Google" id="ProtNLM"/>
    </source>
</evidence>
<keyword evidence="11" id="KW-0460">Magnesium</keyword>
<keyword evidence="15" id="KW-0472">Membrane</keyword>
<feature type="domain" description="AIG1-type G" evidence="18">
    <location>
        <begin position="1010"/>
        <end position="1150"/>
    </location>
</feature>
<dbReference type="GO" id="GO:0046872">
    <property type="term" value="F:metal ion binding"/>
    <property type="evidence" value="ECO:0007669"/>
    <property type="project" value="UniProtKB-KW"/>
</dbReference>
<evidence type="ECO:0000256" key="10">
    <source>
        <dbReference type="ARBA" id="ARBA00022805"/>
    </source>
</evidence>
<dbReference type="InterPro" id="IPR006073">
    <property type="entry name" value="GTP-bd"/>
</dbReference>
<feature type="domain" description="G" evidence="17">
    <location>
        <begin position="557"/>
        <end position="626"/>
    </location>
</feature>
<dbReference type="InterPro" id="IPR045058">
    <property type="entry name" value="GIMA/IAN/Toc"/>
</dbReference>
<reference evidence="19 20" key="1">
    <citation type="journal article" date="2018" name="Evol. Lett.">
        <title>Horizontal gene cluster transfer increased hallucinogenic mushroom diversity.</title>
        <authorList>
            <person name="Reynolds H.T."/>
            <person name="Vijayakumar V."/>
            <person name="Gluck-Thaler E."/>
            <person name="Korotkin H.B."/>
            <person name="Matheny P.B."/>
            <person name="Slot J.C."/>
        </authorList>
    </citation>
    <scope>NUCLEOTIDE SEQUENCE [LARGE SCALE GENOMIC DNA]</scope>
    <source>
        <strain evidence="19 20">2631</strain>
    </source>
</reference>
<keyword evidence="14" id="KW-0342">GTP-binding</keyword>
<evidence type="ECO:0000256" key="4">
    <source>
        <dbReference type="ARBA" id="ARBA00022528"/>
    </source>
</evidence>
<dbReference type="EMBL" id="NHYD01003405">
    <property type="protein sequence ID" value="PPQ78826.1"/>
    <property type="molecule type" value="Genomic_DNA"/>
</dbReference>
<organism evidence="19 20">
    <name type="scientific">Psilocybe cyanescens</name>
    <dbReference type="NCBI Taxonomy" id="93625"/>
    <lineage>
        <taxon>Eukaryota</taxon>
        <taxon>Fungi</taxon>
        <taxon>Dikarya</taxon>
        <taxon>Basidiomycota</taxon>
        <taxon>Agaricomycotina</taxon>
        <taxon>Agaricomycetes</taxon>
        <taxon>Agaricomycetidae</taxon>
        <taxon>Agaricales</taxon>
        <taxon>Agaricineae</taxon>
        <taxon>Strophariaceae</taxon>
        <taxon>Psilocybe</taxon>
    </lineage>
</organism>
<comment type="subcellular location">
    <subcellularLocation>
        <location evidence="2">Membrane</location>
        <topology evidence="2">Single-pass membrane protein</topology>
    </subcellularLocation>
    <subcellularLocation>
        <location evidence="16">Plastid</location>
        <location evidence="16">Chloroplast outer membrane</location>
    </subcellularLocation>
</comment>
<dbReference type="InterPro" id="IPR006703">
    <property type="entry name" value="G_AIG1"/>
</dbReference>
<evidence type="ECO:0000259" key="18">
    <source>
        <dbReference type="Pfam" id="PF04548"/>
    </source>
</evidence>
<keyword evidence="10" id="KW-1002">Plastid outer membrane</keyword>
<feature type="domain" description="G" evidence="17">
    <location>
        <begin position="319"/>
        <end position="437"/>
    </location>
</feature>
<gene>
    <name evidence="19" type="ORF">CVT25_010619</name>
</gene>
<comment type="cofactor">
    <cofactor evidence="1">
        <name>Mg(2+)</name>
        <dbReference type="ChEBI" id="CHEBI:18420"/>
    </cofactor>
</comment>
<keyword evidence="3" id="KW-0813">Transport</keyword>
<keyword evidence="7" id="KW-0479">Metal-binding</keyword>
<accession>A0A409WJX5</accession>
<evidence type="ECO:0000313" key="19">
    <source>
        <dbReference type="EMBL" id="PPQ78826.1"/>
    </source>
</evidence>
<dbReference type="Gene3D" id="3.40.50.300">
    <property type="entry name" value="P-loop containing nucleotide triphosphate hydrolases"/>
    <property type="match status" value="5"/>
</dbReference>
<evidence type="ECO:0000256" key="12">
    <source>
        <dbReference type="ARBA" id="ARBA00022927"/>
    </source>
</evidence>
<dbReference type="GO" id="GO:0015031">
    <property type="term" value="P:protein transport"/>
    <property type="evidence" value="ECO:0007669"/>
    <property type="project" value="UniProtKB-KW"/>
</dbReference>
<dbReference type="Pfam" id="PF01926">
    <property type="entry name" value="MMR_HSR1"/>
    <property type="match status" value="2"/>
</dbReference>
<protein>
    <recommendedName>
        <fullName evidence="21">G domain-containing protein</fullName>
    </recommendedName>
</protein>
<dbReference type="CDD" id="cd00882">
    <property type="entry name" value="Ras_like_GTPase"/>
    <property type="match status" value="1"/>
</dbReference>
<dbReference type="GO" id="GO:0005525">
    <property type="term" value="F:GTP binding"/>
    <property type="evidence" value="ECO:0007669"/>
    <property type="project" value="UniProtKB-KW"/>
</dbReference>
<evidence type="ECO:0000256" key="16">
    <source>
        <dbReference type="ARBA" id="ARBA00024013"/>
    </source>
</evidence>
<keyword evidence="20" id="KW-1185">Reference proteome</keyword>
<keyword evidence="6" id="KW-0812">Transmembrane</keyword>
<evidence type="ECO:0000256" key="9">
    <source>
        <dbReference type="ARBA" id="ARBA00022801"/>
    </source>
</evidence>
<sequence>MMARKGKQSTSDAGGSSDIVIPVMGATGAGKSTFINQVLGRETRTVGHTIDSCTSKISMEHVDPSKLPRTRLNLFNGRKVYLVDTPGFDDTFKDDVEILQQIAKWLKESYGKRTLGGVIYLHDISADRFTGTAKRNLVMFNKLCGEDVLGNVIIGLTKTSRIGSDETARREHGLKTRQWKDMIDKGVRVLQVADAVSSGQASTLFKSILETFEKNVFLNIQREIVVKRKMVPETEAGMELRLTLQQVLELQKKFASSQSSDTPDNLEDAKKQLEILHRQLQALKIPFSRLFMPHNKPVSGKRSPRESPNDLQRDIVIPVVGPTGCGKSSFINALLRHNDIQMTVGHEQESCTTEIFTAVVDSSQIPFRRECLKNRRLILVDTPGFDSTDLYDWDVLEKIVTYLQQSYRDHLLLGGVIYLQDISLDRVSGATKRCLDMLNKACGIDGLKNVVLVATKWSRLSPNEAETRFRRLKEVHWKSMVDMGAQAFRIDEGGSSPASLINAILERFEEGILLAVQHEIIDDNKSLSKTGKHYVVGLSLQNISLIYSYTLLTVSLSVMGLTGSGKSSFINAVLGQNVMVVGYEMESCTTSIVAVEVEPAIFPGFEWLKDRRLILVDTPSFDDTYIPGPVILKQIGTWLGQSYRDKVVLGGLIYLHDISIDRFSGTARKSLVVFNDICGINTLSKVAIAITKANRLCPDLVEKRESRLKDKYWKNMIDKGAQVFKVNEHDSAQARKVVNSLLERLQVEDMPILDIQRELVDRKLSIRQTRAWKAARELLSVWAVPEYSYANDCVLGVTGAGKSTFINSILGEDRMVVGKEQDPCTSQVEKAAVDLSKLDTFPLLANYRVFLVDTPGFDNTEASVSNTPESVKKFLDKDESCVGCEIGGAIYLQDITFDRLTNTEKKNFKRFADHFGEVVLSNTIIGLTKTDRFKLEEVKKREACLKDHPSCKYLIDKGALVLRARDASAELLNAILKGYCKHSLCPLTIPILMLNPGSRKFPPREIIIPVMGATGSGRSTFINSILGENKMEIGTNLESCTKEITPIQVESSMFASHEYLSICRLTLVDTPGLGNPDTNDLDVINKIATYLKKSACTNTVLGGVVYLQDISINQGAGASKNCLDIFKQFYGTGIFKHVVLGATKGERLGPPTEATKSFRDVKEKLWKGMIEGGALAYEITRDVSSPETQRSTPSWKALDAILERFEASVRKSEVLTMMEIGNQTTSNIDMLKKFLIILRSLVARSRDV</sequence>
<dbReference type="STRING" id="93625.A0A409WJX5"/>
<feature type="domain" description="AIG1-type G" evidence="18">
    <location>
        <begin position="23"/>
        <end position="166"/>
    </location>
</feature>
<keyword evidence="9" id="KW-0378">Hydrolase</keyword>
<evidence type="ECO:0000256" key="6">
    <source>
        <dbReference type="ARBA" id="ARBA00022692"/>
    </source>
</evidence>
<dbReference type="Pfam" id="PF04548">
    <property type="entry name" value="AIG1"/>
    <property type="match status" value="3"/>
</dbReference>
<dbReference type="InParanoid" id="A0A409WJX5"/>
<dbReference type="PANTHER" id="PTHR10903:SF135">
    <property type="entry name" value="TRANSLOCASE OF CHLOROPLAST 120, CHLOROPLASTIC-RELATED"/>
    <property type="match status" value="1"/>
</dbReference>
<keyword evidence="12" id="KW-0653">Protein transport</keyword>
<name>A0A409WJX5_PSICY</name>
<evidence type="ECO:0000256" key="14">
    <source>
        <dbReference type="ARBA" id="ARBA00023134"/>
    </source>
</evidence>
<dbReference type="Proteomes" id="UP000283269">
    <property type="component" value="Unassembled WGS sequence"/>
</dbReference>
<keyword evidence="13" id="KW-1133">Transmembrane helix</keyword>
<evidence type="ECO:0000256" key="15">
    <source>
        <dbReference type="ARBA" id="ARBA00023136"/>
    </source>
</evidence>
<dbReference type="PANTHER" id="PTHR10903">
    <property type="entry name" value="GTPASE, IMAP FAMILY MEMBER-RELATED"/>
    <property type="match status" value="1"/>
</dbReference>
<proteinExistence type="predicted"/>
<evidence type="ECO:0000256" key="1">
    <source>
        <dbReference type="ARBA" id="ARBA00001946"/>
    </source>
</evidence>
<keyword evidence="4" id="KW-0150">Chloroplast</keyword>
<evidence type="ECO:0000313" key="20">
    <source>
        <dbReference type="Proteomes" id="UP000283269"/>
    </source>
</evidence>
<evidence type="ECO:0000256" key="5">
    <source>
        <dbReference type="ARBA" id="ARBA00022640"/>
    </source>
</evidence>
<evidence type="ECO:0000256" key="3">
    <source>
        <dbReference type="ARBA" id="ARBA00022448"/>
    </source>
</evidence>
<keyword evidence="8" id="KW-0547">Nucleotide-binding</keyword>
<evidence type="ECO:0000256" key="7">
    <source>
        <dbReference type="ARBA" id="ARBA00022723"/>
    </source>
</evidence>